<gene>
    <name evidence="1" type="ORF">NCTC8500_01522</name>
</gene>
<dbReference type="AlphaFoldDB" id="A0A377DQA7"/>
<protein>
    <submittedName>
        <fullName evidence="1">Uncharacterized protein</fullName>
    </submittedName>
</protein>
<evidence type="ECO:0000313" key="1">
    <source>
        <dbReference type="EMBL" id="STM37770.1"/>
    </source>
</evidence>
<dbReference type="Proteomes" id="UP000254429">
    <property type="component" value="Unassembled WGS sequence"/>
</dbReference>
<accession>A0A377DQA7</accession>
<proteinExistence type="predicted"/>
<dbReference type="EMBL" id="UGFG01000001">
    <property type="protein sequence ID" value="STM37770.1"/>
    <property type="molecule type" value="Genomic_DNA"/>
</dbReference>
<evidence type="ECO:0000313" key="2">
    <source>
        <dbReference type="Proteomes" id="UP000254429"/>
    </source>
</evidence>
<sequence length="235" mass="25324">MVISCFKSCCCSGCGAPVAGYQSVRGVKCANENGWFCRQRIASLSAVSTRLRCWTKCGVAIGSGQSLQRSESASGWFSHSSHTGSNKTSQLPAFNVPLSAAKAAASKPWRASNTACRNSRPSKVCSAEGEQWFSASGRGEIHSQSPGKASRNLRVCSKHQTLFPAQHQQAADPFTFHLALLMCEAQSVQPSLPRKLMLLPKVLHCAGSPLSKPRFKPAVALLRSAMSETVWYYSP</sequence>
<reference evidence="1 2" key="1">
    <citation type="submission" date="2018-06" db="EMBL/GenBank/DDBJ databases">
        <authorList>
            <consortium name="Pathogen Informatics"/>
            <person name="Doyle S."/>
        </authorList>
    </citation>
    <scope>NUCLEOTIDE SEQUENCE [LARGE SCALE GENOMIC DNA]</scope>
    <source>
        <strain evidence="1 2">NCTC8500</strain>
    </source>
</reference>
<name>A0A377DQA7_ECOLX</name>
<organism evidence="1 2">
    <name type="scientific">Escherichia coli</name>
    <dbReference type="NCBI Taxonomy" id="562"/>
    <lineage>
        <taxon>Bacteria</taxon>
        <taxon>Pseudomonadati</taxon>
        <taxon>Pseudomonadota</taxon>
        <taxon>Gammaproteobacteria</taxon>
        <taxon>Enterobacterales</taxon>
        <taxon>Enterobacteriaceae</taxon>
        <taxon>Escherichia</taxon>
    </lineage>
</organism>